<feature type="domain" description="B box-type" evidence="5">
    <location>
        <begin position="538"/>
        <end position="590"/>
    </location>
</feature>
<dbReference type="SUPFAM" id="SSF57845">
    <property type="entry name" value="B-box zinc-binding domain"/>
    <property type="match status" value="1"/>
</dbReference>
<dbReference type="PANTHER" id="PTHR34605:SF6">
    <property type="entry name" value="TYR RECOMBINASE DOMAIN-CONTAINING PROTEIN"/>
    <property type="match status" value="1"/>
</dbReference>
<keyword evidence="7" id="KW-1185">Reference proteome</keyword>
<dbReference type="InterPro" id="IPR038648">
    <property type="entry name" value="PHR_sf"/>
</dbReference>
<dbReference type="Proteomes" id="UP000683360">
    <property type="component" value="Unassembled WGS sequence"/>
</dbReference>
<dbReference type="CDD" id="cd19776">
    <property type="entry name" value="Bbox2_TRIM25_C-IV"/>
    <property type="match status" value="1"/>
</dbReference>
<dbReference type="InterPro" id="IPR043502">
    <property type="entry name" value="DNA/RNA_pol_sf"/>
</dbReference>
<comment type="caution">
    <text evidence="6">The sequence shown here is derived from an EMBL/GenBank/DDBJ whole genome shotgun (WGS) entry which is preliminary data.</text>
</comment>
<evidence type="ECO:0000256" key="3">
    <source>
        <dbReference type="PROSITE-ProRule" id="PRU00024"/>
    </source>
</evidence>
<keyword evidence="2" id="KW-0233">DNA recombination</keyword>
<keyword evidence="4" id="KW-0175">Coiled coil</keyword>
<dbReference type="InterPro" id="IPR052925">
    <property type="entry name" value="Phage_Integrase-like_Recomb"/>
</dbReference>
<keyword evidence="3" id="KW-0862">Zinc</keyword>
<reference evidence="6" key="1">
    <citation type="submission" date="2021-03" db="EMBL/GenBank/DDBJ databases">
        <authorList>
            <person name="Bekaert M."/>
        </authorList>
    </citation>
    <scope>NUCLEOTIDE SEQUENCE</scope>
</reference>
<gene>
    <name evidence="6" type="ORF">MEDL_59078</name>
</gene>
<dbReference type="GO" id="GO:0006310">
    <property type="term" value="P:DNA recombination"/>
    <property type="evidence" value="ECO:0007669"/>
    <property type="project" value="UniProtKB-KW"/>
</dbReference>
<keyword evidence="1" id="KW-0238">DNA-binding</keyword>
<evidence type="ECO:0000256" key="4">
    <source>
        <dbReference type="SAM" id="Coils"/>
    </source>
</evidence>
<evidence type="ECO:0000313" key="6">
    <source>
        <dbReference type="EMBL" id="CAG2247105.1"/>
    </source>
</evidence>
<dbReference type="SUPFAM" id="SSF47823">
    <property type="entry name" value="lambda integrase-like, N-terminal domain"/>
    <property type="match status" value="1"/>
</dbReference>
<dbReference type="SUPFAM" id="SSF56349">
    <property type="entry name" value="DNA breaking-rejoining enzymes"/>
    <property type="match status" value="1"/>
</dbReference>
<proteinExistence type="predicted"/>
<accession>A0A8S3UWS7</accession>
<name>A0A8S3UWS7_MYTED</name>
<dbReference type="PROSITE" id="PS50119">
    <property type="entry name" value="ZF_BBOX"/>
    <property type="match status" value="2"/>
</dbReference>
<dbReference type="SUPFAM" id="SSF56672">
    <property type="entry name" value="DNA/RNA polymerases"/>
    <property type="match status" value="1"/>
</dbReference>
<sequence>MYLDDGFGTHSDINSCTDIAAQVKQDLIDSGFVPKVEKSMWSPSKTLIYLGYFIDTDKAILSIPVDRLSKLFDTIIQVEQSLRNLGKVYVRTVASVIGQIISMSYVIGNVAYIMTKYLSIDVMSACSWKSYIELSVQSKEQLIFWKKNIKCINFKHFVSDFSCHTIVYSDASGTGYGGFTVENPKNIAHEVEWIPRAENEIADYISRIIDTDDWGVAVHVFEYLDSLWGPHEIDWFASDHNHRLPVFRNDITELPNDLDSYLAIIPDLLAQSKSDNTVKKYYYGFLRWKKWAEINHISDVDILPTKPLYLALYLASLVQFSATSSPVCDAFYSIKWAHSIIGADSPTDSQLVKCVFEGAKRKLGSQIKKKEPITPELLQAMYDKLFCVENLFSQRTICACILGYAGFMRVSELLNLRYFDINFKSSHISIFIEKSKTDIYRDGSWLIIAKTGTTLCPVRNLELYMQWSGIQSDSNLYLFRNLSQLPGSIKEEKSHIACPICRQTVVVPEENVSPQDWAAQFPLNFLISGLMETQKVQRSNKLCMMCERLGAETMSKASYFCVECSDTLCDTCTKYHNSVKFQTKHEVKTIGAFSSEDLTANAFKNSCADHKNKSLELYCEDHEEPCCSMCVSIQHRKCDKVLSIVDAAKGFRSSQNAVLVKNDLENILKDSEAIIIYNKDHLKEIEAQHKDEQQKLEQICKDLISTVNTLERQRKDELSKTYSENKDKIEQVICIFEGCKHSVENEKAILEVCFDKASETQAMIEVNKIRKQIKQHKVLLEENMNYRRKYAMHVQVTDLPNVLLSNLQNALQVKCNVSECELKINSASVYSFNRFKSLGTNDSYWHMGDYKLTFQASSNISFFGILSYGPKTELEYEVKICLNYNNATLAKICKILKKEDAKEEIIKVKFDKPINLKAFTYYEVVINRTPSGIFHYGEEEQLTAESHGVTFTFQHGYIKGRGQIPGFLFLA</sequence>
<keyword evidence="3" id="KW-0863">Zinc-finger</keyword>
<evidence type="ECO:0000256" key="2">
    <source>
        <dbReference type="ARBA" id="ARBA00023172"/>
    </source>
</evidence>
<dbReference type="Gene3D" id="2.60.120.820">
    <property type="entry name" value="PHR domain"/>
    <property type="match status" value="1"/>
</dbReference>
<dbReference type="GO" id="GO:0003677">
    <property type="term" value="F:DNA binding"/>
    <property type="evidence" value="ECO:0007669"/>
    <property type="project" value="UniProtKB-KW"/>
</dbReference>
<dbReference type="OrthoDB" id="6091813at2759"/>
<feature type="domain" description="B box-type" evidence="5">
    <location>
        <begin position="607"/>
        <end position="644"/>
    </location>
</feature>
<evidence type="ECO:0000259" key="5">
    <source>
        <dbReference type="PROSITE" id="PS50119"/>
    </source>
</evidence>
<dbReference type="InterPro" id="IPR000315">
    <property type="entry name" value="Znf_B-box"/>
</dbReference>
<keyword evidence="3" id="KW-0479">Metal-binding</keyword>
<dbReference type="InterPro" id="IPR012983">
    <property type="entry name" value="PHR"/>
</dbReference>
<dbReference type="Pfam" id="PF08005">
    <property type="entry name" value="PHR"/>
    <property type="match status" value="1"/>
</dbReference>
<dbReference type="AlphaFoldDB" id="A0A8S3UWS7"/>
<dbReference type="Gene3D" id="1.10.443.10">
    <property type="entry name" value="Intergrase catalytic core"/>
    <property type="match status" value="1"/>
</dbReference>
<evidence type="ECO:0000256" key="1">
    <source>
        <dbReference type="ARBA" id="ARBA00023125"/>
    </source>
</evidence>
<dbReference type="EMBL" id="CAJPWZ010002891">
    <property type="protein sequence ID" value="CAG2247105.1"/>
    <property type="molecule type" value="Genomic_DNA"/>
</dbReference>
<dbReference type="InterPro" id="IPR011010">
    <property type="entry name" value="DNA_brk_join_enz"/>
</dbReference>
<dbReference type="Pfam" id="PF00643">
    <property type="entry name" value="zf-B_box"/>
    <property type="match status" value="1"/>
</dbReference>
<dbReference type="GO" id="GO:0015074">
    <property type="term" value="P:DNA integration"/>
    <property type="evidence" value="ECO:0007669"/>
    <property type="project" value="InterPro"/>
</dbReference>
<dbReference type="InterPro" id="IPR010998">
    <property type="entry name" value="Integrase_recombinase_N"/>
</dbReference>
<dbReference type="InterPro" id="IPR013762">
    <property type="entry name" value="Integrase-like_cat_sf"/>
</dbReference>
<dbReference type="GO" id="GO:0008270">
    <property type="term" value="F:zinc ion binding"/>
    <property type="evidence" value="ECO:0007669"/>
    <property type="project" value="UniProtKB-KW"/>
</dbReference>
<dbReference type="PANTHER" id="PTHR34605">
    <property type="entry name" value="PHAGE_INTEGRASE DOMAIN-CONTAINING PROTEIN"/>
    <property type="match status" value="1"/>
</dbReference>
<dbReference type="Gene3D" id="3.30.160.60">
    <property type="entry name" value="Classic Zinc Finger"/>
    <property type="match status" value="1"/>
</dbReference>
<protein>
    <recommendedName>
        <fullName evidence="5">B box-type domain-containing protein</fullName>
    </recommendedName>
</protein>
<evidence type="ECO:0000313" key="7">
    <source>
        <dbReference type="Proteomes" id="UP000683360"/>
    </source>
</evidence>
<organism evidence="6 7">
    <name type="scientific">Mytilus edulis</name>
    <name type="common">Blue mussel</name>
    <dbReference type="NCBI Taxonomy" id="6550"/>
    <lineage>
        <taxon>Eukaryota</taxon>
        <taxon>Metazoa</taxon>
        <taxon>Spiralia</taxon>
        <taxon>Lophotrochozoa</taxon>
        <taxon>Mollusca</taxon>
        <taxon>Bivalvia</taxon>
        <taxon>Autobranchia</taxon>
        <taxon>Pteriomorphia</taxon>
        <taxon>Mytilida</taxon>
        <taxon>Mytiloidea</taxon>
        <taxon>Mytilidae</taxon>
        <taxon>Mytilinae</taxon>
        <taxon>Mytilus</taxon>
    </lineage>
</organism>
<feature type="coiled-coil region" evidence="4">
    <location>
        <begin position="682"/>
        <end position="713"/>
    </location>
</feature>
<dbReference type="Gene3D" id="1.10.150.130">
    <property type="match status" value="1"/>
</dbReference>